<dbReference type="Proteomes" id="UP000007819">
    <property type="component" value="Chromosome X"/>
</dbReference>
<name>A0A8R2B870_ACYPI</name>
<keyword evidence="2" id="KW-1185">Reference proteome</keyword>
<dbReference type="PANTHER" id="PTHR47331">
    <property type="entry name" value="PHD-TYPE DOMAIN-CONTAINING PROTEIN"/>
    <property type="match status" value="1"/>
</dbReference>
<dbReference type="Gene3D" id="3.30.70.270">
    <property type="match status" value="1"/>
</dbReference>
<dbReference type="InterPro" id="IPR043502">
    <property type="entry name" value="DNA/RNA_pol_sf"/>
</dbReference>
<dbReference type="OrthoDB" id="8197003at2759"/>
<dbReference type="SUPFAM" id="SSF56672">
    <property type="entry name" value="DNA/RNA polymerases"/>
    <property type="match status" value="1"/>
</dbReference>
<evidence type="ECO:0000313" key="2">
    <source>
        <dbReference type="Proteomes" id="UP000007819"/>
    </source>
</evidence>
<accession>A0A8R2B870</accession>
<dbReference type="EnsemblMetazoa" id="XM_008187785.1">
    <property type="protein sequence ID" value="XP_008186007.1"/>
    <property type="gene ID" value="LOC103310228"/>
</dbReference>
<dbReference type="RefSeq" id="XP_008186007.1">
    <property type="nucleotide sequence ID" value="XM_008187785.1"/>
</dbReference>
<organism evidence="1 2">
    <name type="scientific">Acyrthosiphon pisum</name>
    <name type="common">Pea aphid</name>
    <dbReference type="NCBI Taxonomy" id="7029"/>
    <lineage>
        <taxon>Eukaryota</taxon>
        <taxon>Metazoa</taxon>
        <taxon>Ecdysozoa</taxon>
        <taxon>Arthropoda</taxon>
        <taxon>Hexapoda</taxon>
        <taxon>Insecta</taxon>
        <taxon>Pterygota</taxon>
        <taxon>Neoptera</taxon>
        <taxon>Paraneoptera</taxon>
        <taxon>Hemiptera</taxon>
        <taxon>Sternorrhyncha</taxon>
        <taxon>Aphidomorpha</taxon>
        <taxon>Aphidoidea</taxon>
        <taxon>Aphididae</taxon>
        <taxon>Macrosiphini</taxon>
        <taxon>Acyrthosiphon</taxon>
    </lineage>
</organism>
<dbReference type="AlphaFoldDB" id="A0A8R2B870"/>
<proteinExistence type="predicted"/>
<reference evidence="1" key="2">
    <citation type="submission" date="2022-06" db="UniProtKB">
        <authorList>
            <consortium name="EnsemblMetazoa"/>
        </authorList>
    </citation>
    <scope>IDENTIFICATION</scope>
</reference>
<reference evidence="2" key="1">
    <citation type="submission" date="2010-06" db="EMBL/GenBank/DDBJ databases">
        <authorList>
            <person name="Jiang H."/>
            <person name="Abraham K."/>
            <person name="Ali S."/>
            <person name="Alsbrooks S.L."/>
            <person name="Anim B.N."/>
            <person name="Anosike U.S."/>
            <person name="Attaway T."/>
            <person name="Bandaranaike D.P."/>
            <person name="Battles P.K."/>
            <person name="Bell S.N."/>
            <person name="Bell A.V."/>
            <person name="Beltran B."/>
            <person name="Bickham C."/>
            <person name="Bustamante Y."/>
            <person name="Caleb T."/>
            <person name="Canada A."/>
            <person name="Cardenas V."/>
            <person name="Carter K."/>
            <person name="Chacko J."/>
            <person name="Chandrabose M.N."/>
            <person name="Chavez D."/>
            <person name="Chavez A."/>
            <person name="Chen L."/>
            <person name="Chu H.-S."/>
            <person name="Claassen K.J."/>
            <person name="Cockrell R."/>
            <person name="Collins M."/>
            <person name="Cooper J.A."/>
            <person name="Cree A."/>
            <person name="Curry S.M."/>
            <person name="Da Y."/>
            <person name="Dao M.D."/>
            <person name="Das B."/>
            <person name="Davila M.-L."/>
            <person name="Davy-Carroll L."/>
            <person name="Denson S."/>
            <person name="Dinh H."/>
            <person name="Ebong V.E."/>
            <person name="Edwards J.R."/>
            <person name="Egan A."/>
            <person name="El-Daye J."/>
            <person name="Escobedo L."/>
            <person name="Fernandez S."/>
            <person name="Fernando P.R."/>
            <person name="Flagg N."/>
            <person name="Forbes L.D."/>
            <person name="Fowler R.G."/>
            <person name="Fu Q."/>
            <person name="Gabisi R.A."/>
            <person name="Ganer J."/>
            <person name="Garbino Pronczuk A."/>
            <person name="Garcia R.M."/>
            <person name="Garner T."/>
            <person name="Garrett T.E."/>
            <person name="Gonzalez D.A."/>
            <person name="Hamid H."/>
            <person name="Hawkins E.S."/>
            <person name="Hirani K."/>
            <person name="Hogues M.E."/>
            <person name="Hollins B."/>
            <person name="Hsiao C.-H."/>
            <person name="Jabil R."/>
            <person name="James M.L."/>
            <person name="Jhangiani S.N."/>
            <person name="Johnson B."/>
            <person name="Johnson Q."/>
            <person name="Joshi V."/>
            <person name="Kalu J.B."/>
            <person name="Kam C."/>
            <person name="Kashfia A."/>
            <person name="Keebler J."/>
            <person name="Kisamo H."/>
            <person name="Kovar C.L."/>
            <person name="Lago L.A."/>
            <person name="Lai C.-Y."/>
            <person name="Laidlaw J."/>
            <person name="Lara F."/>
            <person name="Le T.-K."/>
            <person name="Lee S.L."/>
            <person name="Legall F.H."/>
            <person name="Lemon S.J."/>
            <person name="Lewis L.R."/>
            <person name="Li B."/>
            <person name="Liu Y."/>
            <person name="Liu Y.-S."/>
            <person name="Lopez J."/>
            <person name="Lozado R.J."/>
            <person name="Lu J."/>
            <person name="Madu R.C."/>
            <person name="Maheshwari M."/>
            <person name="Maheshwari R."/>
            <person name="Malloy K."/>
            <person name="Martinez E."/>
            <person name="Mathew T."/>
            <person name="Mercado I.C."/>
            <person name="Mercado C."/>
            <person name="Meyer B."/>
            <person name="Montgomery K."/>
            <person name="Morgan M.B."/>
            <person name="Munidasa M."/>
            <person name="Nazareth L.V."/>
            <person name="Nelson J."/>
            <person name="Ng B.M."/>
            <person name="Nguyen N.B."/>
            <person name="Nguyen P.Q."/>
            <person name="Nguyen T."/>
            <person name="Obregon M."/>
            <person name="Okwuonu G.O."/>
            <person name="Onwere C.G."/>
            <person name="Orozco G."/>
            <person name="Parra A."/>
            <person name="Patel S."/>
            <person name="Patil S."/>
            <person name="Perez A."/>
            <person name="Perez Y."/>
            <person name="Pham C."/>
            <person name="Primus E.L."/>
            <person name="Pu L.-L."/>
            <person name="Puazo M."/>
            <person name="Qin X."/>
            <person name="Quiroz J.B."/>
            <person name="Reese J."/>
            <person name="Richards S."/>
            <person name="Rives C.M."/>
            <person name="Robberts R."/>
            <person name="Ruiz S.J."/>
            <person name="Ruiz M.J."/>
            <person name="Santibanez J."/>
            <person name="Schneider B.W."/>
            <person name="Sisson I."/>
            <person name="Smith M."/>
            <person name="Sodergren E."/>
            <person name="Song X.-Z."/>
            <person name="Song B.B."/>
            <person name="Summersgill H."/>
            <person name="Thelus R."/>
            <person name="Thornton R.D."/>
            <person name="Trejos Z.Y."/>
            <person name="Usmani K."/>
            <person name="Vattathil S."/>
            <person name="Villasana D."/>
            <person name="Walker D.L."/>
            <person name="Wang S."/>
            <person name="Wang K."/>
            <person name="White C.S."/>
            <person name="Williams A.C."/>
            <person name="Williamson J."/>
            <person name="Wilson K."/>
            <person name="Woghiren I.O."/>
            <person name="Woodworth J.R."/>
            <person name="Worley K.C."/>
            <person name="Wright R.A."/>
            <person name="Wu W."/>
            <person name="Young L."/>
            <person name="Zhang L."/>
            <person name="Zhang J."/>
            <person name="Zhu Y."/>
            <person name="Muzny D.M."/>
            <person name="Weinstock G."/>
            <person name="Gibbs R.A."/>
        </authorList>
    </citation>
    <scope>NUCLEOTIDE SEQUENCE [LARGE SCALE GENOMIC DNA]</scope>
    <source>
        <strain evidence="2">LSR1</strain>
    </source>
</reference>
<dbReference type="InterPro" id="IPR043128">
    <property type="entry name" value="Rev_trsase/Diguanyl_cyclase"/>
</dbReference>
<sequence>MDDYRSLGHMKLAAEPGKYFIPHHPVVKRCKEELKIRVVFDASATSSSGVSLNDCLVTGPKLQTEIGDVLLRSRLHKFVFTADITKMYRQIRLHEQDRVYQHKLWRNSPSDEVQEYELCTLNLEDGPEFPLVKDVLLVDTYVDDIFVGADTLEDILEAKIQIIGLLNRGGFSLKKWTSNCPEILNTIDIEDRAMTPWIEPTKEQAVKVLGVHWDPILDTFGYHSTIDQVTPTKRSVLSTVARFYDPIGALGPMVFWPSV</sequence>
<dbReference type="KEGG" id="api:103310228"/>
<protein>
    <submittedName>
        <fullName evidence="1">Uncharacterized protein</fullName>
    </submittedName>
</protein>
<dbReference type="GeneID" id="103310228"/>
<dbReference type="GO" id="GO:0071897">
    <property type="term" value="P:DNA biosynthetic process"/>
    <property type="evidence" value="ECO:0007669"/>
    <property type="project" value="UniProtKB-ARBA"/>
</dbReference>
<evidence type="ECO:0000313" key="1">
    <source>
        <dbReference type="EnsemblMetazoa" id="XP_008186007.1"/>
    </source>
</evidence>
<dbReference type="Gene3D" id="3.10.10.10">
    <property type="entry name" value="HIV Type 1 Reverse Transcriptase, subunit A, domain 1"/>
    <property type="match status" value="1"/>
</dbReference>